<dbReference type="Proteomes" id="UP000624279">
    <property type="component" value="Unassembled WGS sequence"/>
</dbReference>
<protein>
    <submittedName>
        <fullName evidence="1">DUF1018 domain-containing protein</fullName>
    </submittedName>
</protein>
<sequence>MTTKSQYYAMIHIGAAKLGYKDDADYRSWLESVCGKRSAKDCTLNELASIVVTLRLCKALENPRIKAVRGAALKDDRPTGAQWGTANKLCVKLGMVDGCQNPRFVAFTVKTCKVSHPRFLTRDAMQKLIAALNKWLINNDNKEMKK</sequence>
<keyword evidence="2" id="KW-1185">Reference proteome</keyword>
<reference evidence="1 2" key="1">
    <citation type="submission" date="2020-08" db="EMBL/GenBank/DDBJ databases">
        <title>Novel species isolated from subtropical streams in China.</title>
        <authorList>
            <person name="Lu H."/>
        </authorList>
    </citation>
    <scope>NUCLEOTIDE SEQUENCE [LARGE SCALE GENOMIC DNA]</scope>
    <source>
        <strain evidence="1 2">LX15W</strain>
    </source>
</reference>
<dbReference type="EMBL" id="JACOGA010000002">
    <property type="protein sequence ID" value="MBC3872411.1"/>
    <property type="molecule type" value="Genomic_DNA"/>
</dbReference>
<evidence type="ECO:0000313" key="1">
    <source>
        <dbReference type="EMBL" id="MBC3872411.1"/>
    </source>
</evidence>
<name>A0ABR6Y721_9BURK</name>
<evidence type="ECO:0000313" key="2">
    <source>
        <dbReference type="Proteomes" id="UP000624279"/>
    </source>
</evidence>
<dbReference type="RefSeq" id="WP_186940416.1">
    <property type="nucleotide sequence ID" value="NZ_JACOGA010000002.1"/>
</dbReference>
<dbReference type="Pfam" id="PF06252">
    <property type="entry name" value="GemA"/>
    <property type="match status" value="1"/>
</dbReference>
<accession>A0ABR6Y721</accession>
<dbReference type="InterPro" id="IPR009363">
    <property type="entry name" value="Phage_Mu_Gp16"/>
</dbReference>
<proteinExistence type="predicted"/>
<comment type="caution">
    <text evidence="1">The sequence shown here is derived from an EMBL/GenBank/DDBJ whole genome shotgun (WGS) entry which is preliminary data.</text>
</comment>
<organism evidence="1 2">
    <name type="scientific">Undibacterium flavidum</name>
    <dbReference type="NCBI Taxonomy" id="2762297"/>
    <lineage>
        <taxon>Bacteria</taxon>
        <taxon>Pseudomonadati</taxon>
        <taxon>Pseudomonadota</taxon>
        <taxon>Betaproteobacteria</taxon>
        <taxon>Burkholderiales</taxon>
        <taxon>Oxalobacteraceae</taxon>
        <taxon>Undibacterium</taxon>
    </lineage>
</organism>
<gene>
    <name evidence="1" type="ORF">H8K55_02330</name>
</gene>